<keyword evidence="11" id="KW-1185">Reference proteome</keyword>
<proteinExistence type="predicted"/>
<feature type="non-terminal residue" evidence="10">
    <location>
        <position position="185"/>
    </location>
</feature>
<feature type="domain" description="Ig-like" evidence="9">
    <location>
        <begin position="34"/>
        <end position="129"/>
    </location>
</feature>
<keyword evidence="6" id="KW-0393">Immunoglobulin domain</keyword>
<protein>
    <submittedName>
        <fullName evidence="10">MOG protein</fullName>
    </submittedName>
</protein>
<dbReference type="Gene3D" id="2.60.40.10">
    <property type="entry name" value="Immunoglobulins"/>
    <property type="match status" value="1"/>
</dbReference>
<dbReference type="SMART" id="SM00409">
    <property type="entry name" value="IG"/>
    <property type="match status" value="1"/>
</dbReference>
<dbReference type="GO" id="GO:0009897">
    <property type="term" value="C:external side of plasma membrane"/>
    <property type="evidence" value="ECO:0007669"/>
    <property type="project" value="TreeGrafter"/>
</dbReference>
<evidence type="ECO:0000256" key="2">
    <source>
        <dbReference type="ARBA" id="ARBA00022692"/>
    </source>
</evidence>
<dbReference type="InterPro" id="IPR007110">
    <property type="entry name" value="Ig-like_dom"/>
</dbReference>
<feature type="chain" id="PRO_5029872571" evidence="8">
    <location>
        <begin position="19"/>
        <end position="185"/>
    </location>
</feature>
<organism evidence="10 11">
    <name type="scientific">Rhinopomastus cyanomelas</name>
    <name type="common">Common scimitarbill</name>
    <dbReference type="NCBI Taxonomy" id="113115"/>
    <lineage>
        <taxon>Eukaryota</taxon>
        <taxon>Metazoa</taxon>
        <taxon>Chordata</taxon>
        <taxon>Craniata</taxon>
        <taxon>Vertebrata</taxon>
        <taxon>Euteleostomi</taxon>
        <taxon>Archelosauria</taxon>
        <taxon>Archosauria</taxon>
        <taxon>Dinosauria</taxon>
        <taxon>Saurischia</taxon>
        <taxon>Theropoda</taxon>
        <taxon>Coelurosauria</taxon>
        <taxon>Aves</taxon>
        <taxon>Neognathae</taxon>
        <taxon>Neoaves</taxon>
        <taxon>Telluraves</taxon>
        <taxon>Coraciimorphae</taxon>
        <taxon>Bucerotiformes</taxon>
        <taxon>Rhinopomastidae</taxon>
        <taxon>Rhinopomastus</taxon>
    </lineage>
</organism>
<dbReference type="InterPro" id="IPR036179">
    <property type="entry name" value="Ig-like_dom_sf"/>
</dbReference>
<dbReference type="InterPro" id="IPR013783">
    <property type="entry name" value="Ig-like_fold"/>
</dbReference>
<keyword evidence="3 7" id="KW-1133">Transmembrane helix</keyword>
<dbReference type="PROSITE" id="PS50835">
    <property type="entry name" value="IG_LIKE"/>
    <property type="match status" value="1"/>
</dbReference>
<keyword evidence="4 7" id="KW-0472">Membrane</keyword>
<dbReference type="GO" id="GO:0050852">
    <property type="term" value="P:T cell receptor signaling pathway"/>
    <property type="evidence" value="ECO:0007669"/>
    <property type="project" value="TreeGrafter"/>
</dbReference>
<name>A0A7L1N6J8_RHICY</name>
<evidence type="ECO:0000313" key="10">
    <source>
        <dbReference type="EMBL" id="NXN94297.1"/>
    </source>
</evidence>
<evidence type="ECO:0000256" key="7">
    <source>
        <dbReference type="SAM" id="Phobius"/>
    </source>
</evidence>
<evidence type="ECO:0000259" key="9">
    <source>
        <dbReference type="PROSITE" id="PS50835"/>
    </source>
</evidence>
<evidence type="ECO:0000256" key="8">
    <source>
        <dbReference type="SAM" id="SignalP"/>
    </source>
</evidence>
<dbReference type="GO" id="GO:0005102">
    <property type="term" value="F:signaling receptor binding"/>
    <property type="evidence" value="ECO:0007669"/>
    <property type="project" value="TreeGrafter"/>
</dbReference>
<feature type="signal peptide" evidence="8">
    <location>
        <begin position="1"/>
        <end position="18"/>
    </location>
</feature>
<gene>
    <name evidence="10" type="primary">Mog_0</name>
    <name evidence="10" type="ORF">RHICYA_R05730</name>
</gene>
<feature type="non-terminal residue" evidence="10">
    <location>
        <position position="1"/>
    </location>
</feature>
<comment type="caution">
    <text evidence="10">The sequence shown here is derived from an EMBL/GenBank/DDBJ whole genome shotgun (WGS) entry which is preliminary data.</text>
</comment>
<dbReference type="Proteomes" id="UP000565785">
    <property type="component" value="Unassembled WGS sequence"/>
</dbReference>
<reference evidence="10 11" key="1">
    <citation type="submission" date="2019-09" db="EMBL/GenBank/DDBJ databases">
        <title>Bird 10,000 Genomes (B10K) Project - Family phase.</title>
        <authorList>
            <person name="Zhang G."/>
        </authorList>
    </citation>
    <scope>NUCLEOTIDE SEQUENCE [LARGE SCALE GENOMIC DNA]</scope>
    <source>
        <strain evidence="10">B10K-DU-002-35</strain>
        <tissue evidence="10">Muscle</tissue>
    </source>
</reference>
<comment type="subcellular location">
    <subcellularLocation>
        <location evidence="1">Membrane</location>
    </subcellularLocation>
</comment>
<evidence type="ECO:0000256" key="6">
    <source>
        <dbReference type="ARBA" id="ARBA00023319"/>
    </source>
</evidence>
<dbReference type="PANTHER" id="PTHR24100:SF149">
    <property type="entry name" value="BG-LIKE ANTIGEN 1-RELATED"/>
    <property type="match status" value="1"/>
</dbReference>
<dbReference type="GO" id="GO:0001817">
    <property type="term" value="P:regulation of cytokine production"/>
    <property type="evidence" value="ECO:0007669"/>
    <property type="project" value="TreeGrafter"/>
</dbReference>
<dbReference type="SMART" id="SM00406">
    <property type="entry name" value="IGv"/>
    <property type="match status" value="1"/>
</dbReference>
<evidence type="ECO:0000256" key="3">
    <source>
        <dbReference type="ARBA" id="ARBA00022989"/>
    </source>
</evidence>
<feature type="transmembrane region" description="Helical" evidence="7">
    <location>
        <begin position="143"/>
        <end position="166"/>
    </location>
</feature>
<evidence type="ECO:0000313" key="11">
    <source>
        <dbReference type="Proteomes" id="UP000565785"/>
    </source>
</evidence>
<keyword evidence="5" id="KW-1015">Disulfide bond</keyword>
<sequence>RILLSCLGSLHILQLASGDFRMVGPGHPLQATVGQDVTLPCQLSPGMDARGLEVRWIQLHSLRTVHLHRNGRDLSSEQMPEYAGRTELDLDGLARGILDLRVTGVRPSDDGQYLCTVQDAASYEQATVDLQVAGAFFHNPRPWMAALGVFLMLSIGLMALNALLLWHRRVQSRELGESSCTCNPP</sequence>
<dbReference type="InterPro" id="IPR003599">
    <property type="entry name" value="Ig_sub"/>
</dbReference>
<evidence type="ECO:0000256" key="1">
    <source>
        <dbReference type="ARBA" id="ARBA00004370"/>
    </source>
</evidence>
<dbReference type="AlphaFoldDB" id="A0A7L1N6J8"/>
<keyword evidence="2 7" id="KW-0812">Transmembrane</keyword>
<evidence type="ECO:0000256" key="4">
    <source>
        <dbReference type="ARBA" id="ARBA00023136"/>
    </source>
</evidence>
<dbReference type="InterPro" id="IPR013106">
    <property type="entry name" value="Ig_V-set"/>
</dbReference>
<dbReference type="SUPFAM" id="SSF48726">
    <property type="entry name" value="Immunoglobulin"/>
    <property type="match status" value="1"/>
</dbReference>
<accession>A0A7L1N6J8</accession>
<dbReference type="EMBL" id="VXBP01002566">
    <property type="protein sequence ID" value="NXN94297.1"/>
    <property type="molecule type" value="Genomic_DNA"/>
</dbReference>
<dbReference type="FunFam" id="2.60.40.10:FF:000183">
    <property type="entry name" value="Myelin-oligodendrocyte glycoprotein"/>
    <property type="match status" value="1"/>
</dbReference>
<dbReference type="OrthoDB" id="9049620at2759"/>
<dbReference type="InterPro" id="IPR050504">
    <property type="entry name" value="IgSF_BTN/MOG"/>
</dbReference>
<dbReference type="PANTHER" id="PTHR24100">
    <property type="entry name" value="BUTYROPHILIN"/>
    <property type="match status" value="1"/>
</dbReference>
<keyword evidence="8" id="KW-0732">Signal</keyword>
<evidence type="ECO:0000256" key="5">
    <source>
        <dbReference type="ARBA" id="ARBA00023157"/>
    </source>
</evidence>
<dbReference type="Pfam" id="PF07686">
    <property type="entry name" value="V-set"/>
    <property type="match status" value="1"/>
</dbReference>